<keyword evidence="3 8" id="KW-1134">Transmembrane beta strand</keyword>
<evidence type="ECO:0000256" key="2">
    <source>
        <dbReference type="ARBA" id="ARBA00022448"/>
    </source>
</evidence>
<feature type="domain" description="TonB-dependent receptor plug" evidence="11">
    <location>
        <begin position="230"/>
        <end position="334"/>
    </location>
</feature>
<protein>
    <submittedName>
        <fullName evidence="12">TonB-dependent receptor</fullName>
    </submittedName>
</protein>
<dbReference type="Pfam" id="PF07715">
    <property type="entry name" value="Plug"/>
    <property type="match status" value="1"/>
</dbReference>
<dbReference type="Gene3D" id="2.170.130.10">
    <property type="entry name" value="TonB-dependent receptor, plug domain"/>
    <property type="match status" value="1"/>
</dbReference>
<keyword evidence="5 9" id="KW-0798">TonB box</keyword>
<dbReference type="PROSITE" id="PS52016">
    <property type="entry name" value="TONB_DEPENDENT_REC_3"/>
    <property type="match status" value="1"/>
</dbReference>
<dbReference type="Pfam" id="PF13715">
    <property type="entry name" value="CarbopepD_reg_2"/>
    <property type="match status" value="1"/>
</dbReference>
<dbReference type="InterPro" id="IPR037066">
    <property type="entry name" value="Plug_dom_sf"/>
</dbReference>
<dbReference type="Pfam" id="PF00593">
    <property type="entry name" value="TonB_dep_Rec_b-barrel"/>
    <property type="match status" value="1"/>
</dbReference>
<keyword evidence="13" id="KW-1185">Reference proteome</keyword>
<organism evidence="12 13">
    <name type="scientific">Olivibacter ginsenosidimutans</name>
    <dbReference type="NCBI Taxonomy" id="1176537"/>
    <lineage>
        <taxon>Bacteria</taxon>
        <taxon>Pseudomonadati</taxon>
        <taxon>Bacteroidota</taxon>
        <taxon>Sphingobacteriia</taxon>
        <taxon>Sphingobacteriales</taxon>
        <taxon>Sphingobacteriaceae</taxon>
        <taxon>Olivibacter</taxon>
    </lineage>
</organism>
<dbReference type="InterPro" id="IPR000531">
    <property type="entry name" value="Beta-barrel_TonB"/>
</dbReference>
<comment type="caution">
    <text evidence="12">The sequence shown here is derived from an EMBL/GenBank/DDBJ whole genome shotgun (WGS) entry which is preliminary data.</text>
</comment>
<evidence type="ECO:0000256" key="1">
    <source>
        <dbReference type="ARBA" id="ARBA00004571"/>
    </source>
</evidence>
<evidence type="ECO:0000259" key="10">
    <source>
        <dbReference type="Pfam" id="PF00593"/>
    </source>
</evidence>
<proteinExistence type="inferred from homology"/>
<evidence type="ECO:0000256" key="6">
    <source>
        <dbReference type="ARBA" id="ARBA00023136"/>
    </source>
</evidence>
<dbReference type="Gene3D" id="2.40.170.20">
    <property type="entry name" value="TonB-dependent receptor, beta-barrel domain"/>
    <property type="match status" value="1"/>
</dbReference>
<dbReference type="InterPro" id="IPR039426">
    <property type="entry name" value="TonB-dep_rcpt-like"/>
</dbReference>
<keyword evidence="6 8" id="KW-0472">Membrane</keyword>
<evidence type="ECO:0000256" key="5">
    <source>
        <dbReference type="ARBA" id="ARBA00023077"/>
    </source>
</evidence>
<keyword evidence="4 8" id="KW-0812">Transmembrane</keyword>
<gene>
    <name evidence="12" type="ORF">GCM10023231_36010</name>
</gene>
<dbReference type="NCBIfam" id="TIGR04056">
    <property type="entry name" value="OMP_RagA_SusC"/>
    <property type="match status" value="1"/>
</dbReference>
<keyword evidence="2 8" id="KW-0813">Transport</keyword>
<feature type="domain" description="TonB-dependent receptor-like beta-barrel" evidence="10">
    <location>
        <begin position="557"/>
        <end position="1083"/>
    </location>
</feature>
<sequence length="1127" mass="122786">MNKKRGEKGFAILRKVLMVTKLTVALMCMVCIQLQARSYAQYITLKTTNKPLEQIFQAIEQQTGFVVLYNYEELQRAKPVSLSVHKMEMTKLLDKVFLEQPFSYTIEDKTILIIKKKNAQGLHQDNAVIRVAEAQQRELNGTVTDEQGQPLAGVTVTIKGTSVVTTTNASGRYQTAMPANAKSVVFSMMGYGAVEREIGSSQTMDVILKTSISDLDEVVVVGYGAVKRGDLTGSVASVGSSEVQSTPIVALDRAMQGRVSGVNVITNSARPGGSTTVRIRGTGSVNAGNEPLYVIDGFPTGNLNSINTNDIESIEVLKDASATAIYGSRGSNGVILVTTKRGKAGKSIVSYDGYYGQQSVRHQIPLLNAKQFAEFVNEANVNSGGAPYFDGSAADRPLPETLGEGTDWQDAIMRDAPIQDHQLTALGGSEKNRYALSLGYYGQKGIILRSDFNRYSFRANVDSDVSSRLKVGLSTQAAYTNGNSAETETAGNTSYGNLIPAALNYSPTLPILNEDGSYNIYTGPLNGLGADNPYAMAKEYTNKSSIIRVLSNAYAELEIIDGLKLRSTIGADLLSNKASSYTSKLVLAGASLGGKASVASAQTINWLNENTLTYDKQLGEQHHLNAMIGYTYQQSNYETATANANNFNDDFALYHNLGSGSTLVAPSSGATDWRLISYIARVNYGFDDRFLFTLTGRRDGSSRFGPNNKFGFFPSGAVAWKLKNESWLRDIQKISDAKLRVSYGLSGNQEIDNYRYVAGMSSLNYVLGGTLFTGNAPNIIPNPDLRWEKNAQLDLGVDLGFFDNRLSFTGDYYHKTTSNLLFDVGVPTNSGFSTMLQNIGKVENHGVELAINAAIIDKADLKWTTAFNITFNKNKVLALDKRKEFRTGGDAVISNTGLNPILLRVGEPLSNFYGYEMDGIFQSAEEVATSAQPTAKPGDIRYVDQNGDHVINDDDRAIIGNANPSSFGGWNNTFSYKGFDLNVFIQGVFGNEILNYGTFDQLNMTGGNNLSKRALDRWTPENPSNTIPRANASGGSRILSSFQVEDGSYIRFKTITLGYTLPGNLLRGWSVSQLRIYVSGQNLFTLTDYTGYDPEVNRFGNSSISQGIDYGVYPSAKTFLFGLNLKF</sequence>
<dbReference type="EMBL" id="BAABIQ010000043">
    <property type="protein sequence ID" value="GAA4803746.1"/>
    <property type="molecule type" value="Genomic_DNA"/>
</dbReference>
<dbReference type="RefSeq" id="WP_345233997.1">
    <property type="nucleotide sequence ID" value="NZ_BAABIQ010000043.1"/>
</dbReference>
<evidence type="ECO:0000256" key="4">
    <source>
        <dbReference type="ARBA" id="ARBA00022692"/>
    </source>
</evidence>
<dbReference type="InterPro" id="IPR008969">
    <property type="entry name" value="CarboxyPept-like_regulatory"/>
</dbReference>
<evidence type="ECO:0000259" key="11">
    <source>
        <dbReference type="Pfam" id="PF07715"/>
    </source>
</evidence>
<evidence type="ECO:0000256" key="3">
    <source>
        <dbReference type="ARBA" id="ARBA00022452"/>
    </source>
</evidence>
<keyword evidence="7 8" id="KW-0998">Cell outer membrane</keyword>
<dbReference type="SUPFAM" id="SSF56935">
    <property type="entry name" value="Porins"/>
    <property type="match status" value="1"/>
</dbReference>
<dbReference type="SUPFAM" id="SSF49464">
    <property type="entry name" value="Carboxypeptidase regulatory domain-like"/>
    <property type="match status" value="1"/>
</dbReference>
<dbReference type="NCBIfam" id="TIGR04057">
    <property type="entry name" value="SusC_RagA_signa"/>
    <property type="match status" value="1"/>
</dbReference>
<dbReference type="InterPro" id="IPR023996">
    <property type="entry name" value="TonB-dep_OMP_SusC/RagA"/>
</dbReference>
<evidence type="ECO:0000313" key="12">
    <source>
        <dbReference type="EMBL" id="GAA4803746.1"/>
    </source>
</evidence>
<dbReference type="InterPro" id="IPR036942">
    <property type="entry name" value="Beta-barrel_TonB_sf"/>
</dbReference>
<evidence type="ECO:0000313" key="13">
    <source>
        <dbReference type="Proteomes" id="UP001501411"/>
    </source>
</evidence>
<reference evidence="13" key="1">
    <citation type="journal article" date="2019" name="Int. J. Syst. Evol. Microbiol.">
        <title>The Global Catalogue of Microorganisms (GCM) 10K type strain sequencing project: providing services to taxonomists for standard genome sequencing and annotation.</title>
        <authorList>
            <consortium name="The Broad Institute Genomics Platform"/>
            <consortium name="The Broad Institute Genome Sequencing Center for Infectious Disease"/>
            <person name="Wu L."/>
            <person name="Ma J."/>
        </authorList>
    </citation>
    <scope>NUCLEOTIDE SEQUENCE [LARGE SCALE GENOMIC DNA]</scope>
    <source>
        <strain evidence="13">JCM 18200</strain>
    </source>
</reference>
<keyword evidence="12" id="KW-0675">Receptor</keyword>
<evidence type="ECO:0000256" key="8">
    <source>
        <dbReference type="PROSITE-ProRule" id="PRU01360"/>
    </source>
</evidence>
<dbReference type="InterPro" id="IPR023997">
    <property type="entry name" value="TonB-dep_OMP_SusC/RagA_CS"/>
</dbReference>
<dbReference type="Gene3D" id="2.60.40.1120">
    <property type="entry name" value="Carboxypeptidase-like, regulatory domain"/>
    <property type="match status" value="1"/>
</dbReference>
<name>A0ABP9C3Z0_9SPHI</name>
<evidence type="ECO:0000256" key="7">
    <source>
        <dbReference type="ARBA" id="ARBA00023237"/>
    </source>
</evidence>
<comment type="similarity">
    <text evidence="8 9">Belongs to the TonB-dependent receptor family.</text>
</comment>
<dbReference type="InterPro" id="IPR012910">
    <property type="entry name" value="Plug_dom"/>
</dbReference>
<accession>A0ABP9C3Z0</accession>
<dbReference type="Proteomes" id="UP001501411">
    <property type="component" value="Unassembled WGS sequence"/>
</dbReference>
<evidence type="ECO:0000256" key="9">
    <source>
        <dbReference type="RuleBase" id="RU003357"/>
    </source>
</evidence>
<comment type="subcellular location">
    <subcellularLocation>
        <location evidence="1 8">Cell outer membrane</location>
        <topology evidence="1 8">Multi-pass membrane protein</topology>
    </subcellularLocation>
</comment>